<comment type="caution">
    <text evidence="1">The sequence shown here is derived from an EMBL/GenBank/DDBJ whole genome shotgun (WGS) entry which is preliminary data.</text>
</comment>
<dbReference type="Proteomes" id="UP000050580">
    <property type="component" value="Unassembled WGS sequence"/>
</dbReference>
<evidence type="ECO:0000313" key="1">
    <source>
        <dbReference type="EMBL" id="KKW66773.1"/>
    </source>
</evidence>
<reference evidence="1 2" key="1">
    <citation type="submission" date="2015-05" db="EMBL/GenBank/DDBJ databases">
        <title>Draft genome sequence of Lampropedia sp. CT6, isolated from the microbial mat of a hot water spring, located at Manikaran, India.</title>
        <authorList>
            <person name="Tripathi C."/>
            <person name="Rani P."/>
            <person name="Mahato N.K."/>
            <person name="Lal R."/>
        </authorList>
    </citation>
    <scope>NUCLEOTIDE SEQUENCE [LARGE SCALE GENOMIC DNA]</scope>
    <source>
        <strain evidence="1 2">CT6</strain>
    </source>
</reference>
<dbReference type="AlphaFoldDB" id="A0A0U1PW56"/>
<evidence type="ECO:0000313" key="2">
    <source>
        <dbReference type="Proteomes" id="UP000050580"/>
    </source>
</evidence>
<dbReference type="EMBL" id="LBNQ01000041">
    <property type="protein sequence ID" value="KKW66773.1"/>
    <property type="molecule type" value="Genomic_DNA"/>
</dbReference>
<keyword evidence="2" id="KW-1185">Reference proteome</keyword>
<proteinExistence type="predicted"/>
<dbReference type="STRING" id="1610491.AAV94_13500"/>
<accession>A0A0U1PW56</accession>
<gene>
    <name evidence="1" type="ORF">AAV94_13500</name>
</gene>
<protein>
    <submittedName>
        <fullName evidence="1">Uncharacterized protein</fullName>
    </submittedName>
</protein>
<name>A0A0U1PW56_9BURK</name>
<organism evidence="1 2">
    <name type="scientific">Lampropedia cohaerens</name>
    <dbReference type="NCBI Taxonomy" id="1610491"/>
    <lineage>
        <taxon>Bacteria</taxon>
        <taxon>Pseudomonadati</taxon>
        <taxon>Pseudomonadota</taxon>
        <taxon>Betaproteobacteria</taxon>
        <taxon>Burkholderiales</taxon>
        <taxon>Comamonadaceae</taxon>
        <taxon>Lampropedia</taxon>
    </lineage>
</organism>
<sequence>MVIRNDKAPSQPFAQRIWHTFSPGGVDHLFPLLPRRADRAPAPFAFVPAAARTACRMRRQDLTEPAHHALQ</sequence>